<dbReference type="AlphaFoldDB" id="A0AAJ0HSP1"/>
<protein>
    <submittedName>
        <fullName evidence="1">Uncharacterized protein</fullName>
    </submittedName>
</protein>
<accession>A0AAJ0HSP1</accession>
<keyword evidence="2" id="KW-1185">Reference proteome</keyword>
<reference evidence="1" key="1">
    <citation type="journal article" date="2023" name="Mol. Phylogenet. Evol.">
        <title>Genome-scale phylogeny and comparative genomics of the fungal order Sordariales.</title>
        <authorList>
            <person name="Hensen N."/>
            <person name="Bonometti L."/>
            <person name="Westerberg I."/>
            <person name="Brannstrom I.O."/>
            <person name="Guillou S."/>
            <person name="Cros-Aarteil S."/>
            <person name="Calhoun S."/>
            <person name="Haridas S."/>
            <person name="Kuo A."/>
            <person name="Mondo S."/>
            <person name="Pangilinan J."/>
            <person name="Riley R."/>
            <person name="LaButti K."/>
            <person name="Andreopoulos B."/>
            <person name="Lipzen A."/>
            <person name="Chen C."/>
            <person name="Yan M."/>
            <person name="Daum C."/>
            <person name="Ng V."/>
            <person name="Clum A."/>
            <person name="Steindorff A."/>
            <person name="Ohm R.A."/>
            <person name="Martin F."/>
            <person name="Silar P."/>
            <person name="Natvig D.O."/>
            <person name="Lalanne C."/>
            <person name="Gautier V."/>
            <person name="Ament-Velasquez S.L."/>
            <person name="Kruys A."/>
            <person name="Hutchinson M.I."/>
            <person name="Powell A.J."/>
            <person name="Barry K."/>
            <person name="Miller A.N."/>
            <person name="Grigoriev I.V."/>
            <person name="Debuchy R."/>
            <person name="Gladieux P."/>
            <person name="Hiltunen Thoren M."/>
            <person name="Johannesson H."/>
        </authorList>
    </citation>
    <scope>NUCLEOTIDE SEQUENCE</scope>
    <source>
        <strain evidence="1">CBS 955.72</strain>
    </source>
</reference>
<organism evidence="1 2">
    <name type="scientific">Lasiosphaeria hispida</name>
    <dbReference type="NCBI Taxonomy" id="260671"/>
    <lineage>
        <taxon>Eukaryota</taxon>
        <taxon>Fungi</taxon>
        <taxon>Dikarya</taxon>
        <taxon>Ascomycota</taxon>
        <taxon>Pezizomycotina</taxon>
        <taxon>Sordariomycetes</taxon>
        <taxon>Sordariomycetidae</taxon>
        <taxon>Sordariales</taxon>
        <taxon>Lasiosphaeriaceae</taxon>
        <taxon>Lasiosphaeria</taxon>
    </lineage>
</organism>
<sequence>MRAARASDIGVQYFTKSLHLLDTGRVGECYIGQLVARCGGSNIRSKRRNAALPTEIWNMIIKLLKADSRRSEYCFVRASALPSTNSSQRLICCTRYNFDKDLSEYLLAGNLDSKKAVRAFGDFLIDPDRFPVGEDGQIHIEDAYNGGVGCVETGLELPALNEMSGPGNVFYVALLDEKKNEGVIPCLMVDVDILDVIAFIDDGDCRVCDGLRSICPGCTSGVAHEFGVFMGCGVDLACPLCMGLDLAVEHHGFLKERYHLHLQDADGDDSEAEDMMERVLGRAKELGYGWNYLSM</sequence>
<reference evidence="1" key="2">
    <citation type="submission" date="2023-06" db="EMBL/GenBank/DDBJ databases">
        <authorList>
            <consortium name="Lawrence Berkeley National Laboratory"/>
            <person name="Haridas S."/>
            <person name="Hensen N."/>
            <person name="Bonometti L."/>
            <person name="Westerberg I."/>
            <person name="Brannstrom I.O."/>
            <person name="Guillou S."/>
            <person name="Cros-Aarteil S."/>
            <person name="Calhoun S."/>
            <person name="Kuo A."/>
            <person name="Mondo S."/>
            <person name="Pangilinan J."/>
            <person name="Riley R."/>
            <person name="Labutti K."/>
            <person name="Andreopoulos B."/>
            <person name="Lipzen A."/>
            <person name="Chen C."/>
            <person name="Yanf M."/>
            <person name="Daum C."/>
            <person name="Ng V."/>
            <person name="Clum A."/>
            <person name="Steindorff A."/>
            <person name="Ohm R."/>
            <person name="Martin F."/>
            <person name="Silar P."/>
            <person name="Natvig D."/>
            <person name="Lalanne C."/>
            <person name="Gautier V."/>
            <person name="Ament-Velasquez S.L."/>
            <person name="Kruys A."/>
            <person name="Hutchinson M.I."/>
            <person name="Powell A.J."/>
            <person name="Barry K."/>
            <person name="Miller A.N."/>
            <person name="Grigoriev I.V."/>
            <person name="Debuchy R."/>
            <person name="Gladieux P."/>
            <person name="Thoren M.H."/>
            <person name="Johannesson H."/>
        </authorList>
    </citation>
    <scope>NUCLEOTIDE SEQUENCE</scope>
    <source>
        <strain evidence="1">CBS 955.72</strain>
    </source>
</reference>
<evidence type="ECO:0000313" key="1">
    <source>
        <dbReference type="EMBL" id="KAK3360729.1"/>
    </source>
</evidence>
<comment type="caution">
    <text evidence="1">The sequence shown here is derived from an EMBL/GenBank/DDBJ whole genome shotgun (WGS) entry which is preliminary data.</text>
</comment>
<dbReference type="EMBL" id="JAUIQD010000002">
    <property type="protein sequence ID" value="KAK3360729.1"/>
    <property type="molecule type" value="Genomic_DNA"/>
</dbReference>
<dbReference type="Proteomes" id="UP001275084">
    <property type="component" value="Unassembled WGS sequence"/>
</dbReference>
<evidence type="ECO:0000313" key="2">
    <source>
        <dbReference type="Proteomes" id="UP001275084"/>
    </source>
</evidence>
<proteinExistence type="predicted"/>
<gene>
    <name evidence="1" type="ORF">B0T25DRAFT_578590</name>
</gene>
<name>A0AAJ0HSP1_9PEZI</name>